<dbReference type="RefSeq" id="WP_137666519.1">
    <property type="nucleotide sequence ID" value="NZ_BJCE01000019.1"/>
</dbReference>
<gene>
    <name evidence="2" type="ORF">SR1949_09300</name>
</gene>
<dbReference type="Proteomes" id="UP000300142">
    <property type="component" value="Unassembled WGS sequence"/>
</dbReference>
<evidence type="ECO:0000313" key="3">
    <source>
        <dbReference type="Proteomes" id="UP000300142"/>
    </source>
</evidence>
<dbReference type="EMBL" id="BJCE01000019">
    <property type="protein sequence ID" value="GCL35831.1"/>
    <property type="molecule type" value="Genomic_DNA"/>
</dbReference>
<organism evidence="2 3">
    <name type="scientific">Sphaerospermopsis reniformis</name>
    <dbReference type="NCBI Taxonomy" id="531300"/>
    <lineage>
        <taxon>Bacteria</taxon>
        <taxon>Bacillati</taxon>
        <taxon>Cyanobacteriota</taxon>
        <taxon>Cyanophyceae</taxon>
        <taxon>Nostocales</taxon>
        <taxon>Aphanizomenonaceae</taxon>
        <taxon>Sphaerospermopsis</taxon>
    </lineage>
</organism>
<evidence type="ECO:0000313" key="2">
    <source>
        <dbReference type="EMBL" id="GCL35831.1"/>
    </source>
</evidence>
<reference evidence="3" key="1">
    <citation type="submission" date="2019-02" db="EMBL/GenBank/DDBJ databases">
        <title>Draft genome sequence of Sphaerospermopsis reniformis NIES-1949.</title>
        <authorList>
            <person name="Yamaguchi H."/>
            <person name="Suzuki S."/>
            <person name="Kawachi M."/>
        </authorList>
    </citation>
    <scope>NUCLEOTIDE SEQUENCE [LARGE SCALE GENOMIC DNA]</scope>
    <source>
        <strain evidence="3">NIES-1949</strain>
    </source>
</reference>
<evidence type="ECO:0000259" key="1">
    <source>
        <dbReference type="Pfam" id="PF22557"/>
    </source>
</evidence>
<proteinExistence type="predicted"/>
<protein>
    <recommendedName>
        <fullName evidence="1">Dual OB-containing domain-containing protein</fullName>
    </recommendedName>
</protein>
<comment type="caution">
    <text evidence="2">The sequence shown here is derived from an EMBL/GenBank/DDBJ whole genome shotgun (WGS) entry which is preliminary data.</text>
</comment>
<dbReference type="AlphaFoldDB" id="A0A479ZXD2"/>
<keyword evidence="3" id="KW-1185">Reference proteome</keyword>
<dbReference type="Pfam" id="PF22557">
    <property type="entry name" value="DuOB"/>
    <property type="match status" value="1"/>
</dbReference>
<accession>A0A479ZXD2</accession>
<sequence>MLTFDIICLAKSTKHGGICIAGIKTDGSGWLRPISNRRNGTLYPEHFMTRDGQEPELFDVIRIPFIRHEPQCHHPENYLIHYSYKWQILGKASLEQVKNLIKPEIKRGSSEPKLLGNFDKQIGYEDLQNTPLKSSLAMINPEVLEWEVRYNSQNKKNFRCLFCLCGNSYDLPITDPVWIEKLNVLEEGIYFCEDVIEKLNLENFEPDKFRLTISLSEPFQPYYPSQLEYCYKLVASVINVTDVSFRLGWYR</sequence>
<dbReference type="InterPro" id="IPR054335">
    <property type="entry name" value="DuOB_dom"/>
</dbReference>
<name>A0A479ZXD2_9CYAN</name>
<feature type="domain" description="Dual OB-containing" evidence="1">
    <location>
        <begin position="5"/>
        <end position="237"/>
    </location>
</feature>